<dbReference type="AlphaFoldDB" id="A0A8C8IXJ9"/>
<evidence type="ECO:0000256" key="3">
    <source>
        <dbReference type="ARBA" id="ARBA00023125"/>
    </source>
</evidence>
<dbReference type="Ensembl" id="ENSOTST00005092825.2">
    <property type="protein sequence ID" value="ENSOTSP00005085494.2"/>
    <property type="gene ID" value="ENSOTSG00005040343.2"/>
</dbReference>
<keyword evidence="4" id="KW-0371">Homeobox</keyword>
<reference evidence="9" key="1">
    <citation type="submission" date="2025-08" db="UniProtKB">
        <authorList>
            <consortium name="Ensembl"/>
        </authorList>
    </citation>
    <scope>IDENTIFICATION</scope>
</reference>
<dbReference type="GO" id="GO:0001945">
    <property type="term" value="P:lymph vessel development"/>
    <property type="evidence" value="ECO:0007669"/>
    <property type="project" value="UniProtKB-ARBA"/>
</dbReference>
<dbReference type="InterPro" id="IPR039350">
    <property type="entry name" value="Prospero_homeodomain"/>
</dbReference>
<dbReference type="GO" id="GO:0000978">
    <property type="term" value="F:RNA polymerase II cis-regulatory region sequence-specific DNA binding"/>
    <property type="evidence" value="ECO:0007669"/>
    <property type="project" value="TreeGrafter"/>
</dbReference>
<proteinExistence type="predicted"/>
<sequence length="631" mass="70927">MHHFPSSTYPEDRAEHPPSFLHDNTYNSSTPPSSSRSSGGSLISMLLQKTIESEQTLQESSAAYYNPEAHISFSALTSPRLVNHHSSTSSKSSSTTMEPLSPASQASTGASPNGAGSNQDWTLELGDRRQAKRARVENIIRGIAVSPPSPSVHCTHGETTPSNDLQSETMENKQESKRKQRVPQHQDLLRTGGASGKSTDEGHNLRKQLQTMQRLLGQLQARFIQIYEYQTESQEDVRDGTFSTDKEDKLLADILKYELSRAVNSSVDSIFKNISHTLFKPPQLHIKDGGMAETDDEPVFLSSHEPASSSTHVDSMSRLPPCSKSGMVQLPEIQTEALSLVVQKPASMTHPCSPNLTVKRPLHFHQPSLLYNHPTDLHEDHQVLDNLKHNGFHHDTFGGLPCRPTTMGLPTSEMVDLLWDPVKVKSKVTSRPPRSPQVHHPTATGHNMLLDSLGLPHVKMEYGSFQSMVKRTSYVLNEGLTTHHLKKAKLMFFYTRYPSSNVLTAFFSDIQLTRCIMSQLIKWFSNFREFYYIQMEKFARQARVEGVNSVRDVAVRRDSELFRALNMHYNKANDFQVPDRFLEVAEITLQEFYISISLARDSDPSWKKAIYKVISKLDSDVPAEFKAPLTT</sequence>
<dbReference type="GO" id="GO:0048646">
    <property type="term" value="P:anatomical structure formation involved in morphogenesis"/>
    <property type="evidence" value="ECO:0007669"/>
    <property type="project" value="UniProtKB-ARBA"/>
</dbReference>
<reference evidence="9" key="2">
    <citation type="submission" date="2025-09" db="UniProtKB">
        <authorList>
            <consortium name="Ensembl"/>
        </authorList>
    </citation>
    <scope>IDENTIFICATION</scope>
</reference>
<evidence type="ECO:0000256" key="2">
    <source>
        <dbReference type="ARBA" id="ARBA00023015"/>
    </source>
</evidence>
<evidence type="ECO:0000256" key="7">
    <source>
        <dbReference type="SAM" id="MobiDB-lite"/>
    </source>
</evidence>
<evidence type="ECO:0000256" key="1">
    <source>
        <dbReference type="ARBA" id="ARBA00004123"/>
    </source>
</evidence>
<feature type="compositionally biased region" description="Low complexity" evidence="7">
    <location>
        <begin position="86"/>
        <end position="96"/>
    </location>
</feature>
<comment type="subcellular location">
    <subcellularLocation>
        <location evidence="1">Nucleus</location>
    </subcellularLocation>
</comment>
<keyword evidence="6" id="KW-0539">Nucleus</keyword>
<dbReference type="GO" id="GO:0048598">
    <property type="term" value="P:embryonic morphogenesis"/>
    <property type="evidence" value="ECO:0007669"/>
    <property type="project" value="UniProtKB-ARBA"/>
</dbReference>
<keyword evidence="2" id="KW-0805">Transcription regulation</keyword>
<evidence type="ECO:0000256" key="4">
    <source>
        <dbReference type="ARBA" id="ARBA00023155"/>
    </source>
</evidence>
<evidence type="ECO:0000256" key="5">
    <source>
        <dbReference type="ARBA" id="ARBA00023163"/>
    </source>
</evidence>
<evidence type="ECO:0000256" key="6">
    <source>
        <dbReference type="ARBA" id="ARBA00023242"/>
    </source>
</evidence>
<dbReference type="GO" id="GO:0035295">
    <property type="term" value="P:tube development"/>
    <property type="evidence" value="ECO:0007669"/>
    <property type="project" value="UniProtKB-ARBA"/>
</dbReference>
<dbReference type="InterPro" id="IPR037131">
    <property type="entry name" value="Homeo_prospero_dom_sf"/>
</dbReference>
<feature type="region of interest" description="Disordered" evidence="7">
    <location>
        <begin position="1"/>
        <end position="40"/>
    </location>
</feature>
<keyword evidence="3" id="KW-0238">DNA-binding</keyword>
<feature type="region of interest" description="Disordered" evidence="7">
    <location>
        <begin position="141"/>
        <end position="202"/>
    </location>
</feature>
<dbReference type="GO" id="GO:0060042">
    <property type="term" value="P:retina morphogenesis in camera-type eye"/>
    <property type="evidence" value="ECO:0007669"/>
    <property type="project" value="UniProtKB-ARBA"/>
</dbReference>
<dbReference type="Pfam" id="PF05044">
    <property type="entry name" value="HPD"/>
    <property type="match status" value="1"/>
</dbReference>
<evidence type="ECO:0000313" key="9">
    <source>
        <dbReference type="Ensembl" id="ENSOTSP00005085494.2"/>
    </source>
</evidence>
<feature type="compositionally biased region" description="Polar residues" evidence="7">
    <location>
        <begin position="157"/>
        <end position="169"/>
    </location>
</feature>
<keyword evidence="5" id="KW-0804">Transcription</keyword>
<dbReference type="GO" id="GO:0070365">
    <property type="term" value="P:hepatocyte differentiation"/>
    <property type="evidence" value="ECO:0007669"/>
    <property type="project" value="UniProtKB-ARBA"/>
</dbReference>
<feature type="compositionally biased region" description="Low complexity" evidence="7">
    <location>
        <begin position="28"/>
        <end position="40"/>
    </location>
</feature>
<dbReference type="PANTHER" id="PTHR12198:SF9">
    <property type="entry name" value="PROSPERO HOMEOBOX PROTEIN 2"/>
    <property type="match status" value="1"/>
</dbReference>
<dbReference type="Gene3D" id="1.10.10.500">
    <property type="entry name" value="Homeo-prospero domain"/>
    <property type="match status" value="1"/>
</dbReference>
<dbReference type="InterPro" id="IPR023082">
    <property type="entry name" value="Homeo_prospero_dom"/>
</dbReference>
<dbReference type="PANTHER" id="PTHR12198">
    <property type="entry name" value="HOMEOBOX PROTEIN PROSPERO/PROX-1/CEH-26"/>
    <property type="match status" value="1"/>
</dbReference>
<dbReference type="GO" id="GO:0005737">
    <property type="term" value="C:cytoplasm"/>
    <property type="evidence" value="ECO:0007669"/>
    <property type="project" value="UniProtKB-ARBA"/>
</dbReference>
<gene>
    <name evidence="9" type="primary">PROX2</name>
</gene>
<keyword evidence="10" id="KW-1185">Reference proteome</keyword>
<dbReference type="SUPFAM" id="SSF46689">
    <property type="entry name" value="Homeodomain-like"/>
    <property type="match status" value="1"/>
</dbReference>
<organism evidence="9 10">
    <name type="scientific">Oncorhynchus tshawytscha</name>
    <name type="common">Chinook salmon</name>
    <name type="synonym">Salmo tshawytscha</name>
    <dbReference type="NCBI Taxonomy" id="74940"/>
    <lineage>
        <taxon>Eukaryota</taxon>
        <taxon>Metazoa</taxon>
        <taxon>Chordata</taxon>
        <taxon>Craniata</taxon>
        <taxon>Vertebrata</taxon>
        <taxon>Euteleostomi</taxon>
        <taxon>Actinopterygii</taxon>
        <taxon>Neopterygii</taxon>
        <taxon>Teleostei</taxon>
        <taxon>Protacanthopterygii</taxon>
        <taxon>Salmoniformes</taxon>
        <taxon>Salmonidae</taxon>
        <taxon>Salmoninae</taxon>
        <taxon>Oncorhynchus</taxon>
    </lineage>
</organism>
<dbReference type="GO" id="GO:0007417">
    <property type="term" value="P:central nervous system development"/>
    <property type="evidence" value="ECO:0007669"/>
    <property type="project" value="UniProtKB-ARBA"/>
</dbReference>
<dbReference type="FunFam" id="1.10.10.500:FF:000001">
    <property type="entry name" value="Prospero homeobox protein 1"/>
    <property type="match status" value="1"/>
</dbReference>
<dbReference type="Proteomes" id="UP000694402">
    <property type="component" value="Unassembled WGS sequence"/>
</dbReference>
<feature type="compositionally biased region" description="Polar residues" evidence="7">
    <location>
        <begin position="102"/>
        <end position="121"/>
    </location>
</feature>
<dbReference type="GO" id="GO:0031016">
    <property type="term" value="P:pancreas development"/>
    <property type="evidence" value="ECO:0007669"/>
    <property type="project" value="UniProtKB-ARBA"/>
</dbReference>
<dbReference type="GO" id="GO:0070309">
    <property type="term" value="P:lens fiber cell morphogenesis"/>
    <property type="evidence" value="ECO:0007669"/>
    <property type="project" value="UniProtKB-ARBA"/>
</dbReference>
<protein>
    <recommendedName>
        <fullName evidence="8">Prospero domain-containing protein</fullName>
    </recommendedName>
</protein>
<evidence type="ECO:0000259" key="8">
    <source>
        <dbReference type="PROSITE" id="PS51818"/>
    </source>
</evidence>
<accession>A0A8C8IXJ9</accession>
<dbReference type="GO" id="GO:0000981">
    <property type="term" value="F:DNA-binding transcription factor activity, RNA polymerase II-specific"/>
    <property type="evidence" value="ECO:0007669"/>
    <property type="project" value="TreeGrafter"/>
</dbReference>
<dbReference type="PROSITE" id="PS51818">
    <property type="entry name" value="HOMEO_PROSPERO"/>
    <property type="match status" value="1"/>
</dbReference>
<dbReference type="GO" id="GO:0005634">
    <property type="term" value="C:nucleus"/>
    <property type="evidence" value="ECO:0007669"/>
    <property type="project" value="UniProtKB-SubCell"/>
</dbReference>
<dbReference type="InterPro" id="IPR009057">
    <property type="entry name" value="Homeodomain-like_sf"/>
</dbReference>
<feature type="domain" description="Prospero" evidence="8">
    <location>
        <begin position="477"/>
        <end position="631"/>
    </location>
</feature>
<evidence type="ECO:0000313" key="10">
    <source>
        <dbReference type="Proteomes" id="UP000694402"/>
    </source>
</evidence>
<name>A0A8C8IXJ9_ONCTS</name>
<dbReference type="GeneTree" id="ENSGT00940000154790"/>
<feature type="region of interest" description="Disordered" evidence="7">
    <location>
        <begin position="82"/>
        <end position="121"/>
    </location>
</feature>